<accession>A0A401H621</accession>
<dbReference type="Proteomes" id="UP000287166">
    <property type="component" value="Unassembled WGS sequence"/>
</dbReference>
<evidence type="ECO:0000256" key="1">
    <source>
        <dbReference type="SAM" id="MobiDB-lite"/>
    </source>
</evidence>
<feature type="compositionally biased region" description="Basic and acidic residues" evidence="1">
    <location>
        <begin position="243"/>
        <end position="253"/>
    </location>
</feature>
<dbReference type="InParanoid" id="A0A401H621"/>
<dbReference type="RefSeq" id="XP_027620746.1">
    <property type="nucleotide sequence ID" value="XM_027764945.1"/>
</dbReference>
<dbReference type="EMBL" id="BFAD01000017">
    <property type="protein sequence ID" value="GBE89833.1"/>
    <property type="molecule type" value="Genomic_DNA"/>
</dbReference>
<feature type="compositionally biased region" description="Low complexity" evidence="1">
    <location>
        <begin position="803"/>
        <end position="823"/>
    </location>
</feature>
<feature type="region of interest" description="Disordered" evidence="1">
    <location>
        <begin position="185"/>
        <end position="257"/>
    </location>
</feature>
<dbReference type="GeneID" id="38786750"/>
<sequence length="937" mass="102619">MQTALPSSTIESRGWYVILGGQRPGIVDTPPIMSGGKFSPALPVLVKCHTQAQAEDVERFNDVVKPLKHLDETTTEAIVDLINQSSVTPTILRAHQNFWCVVYGNRSGIFMSNTEAIAQVNGMTKAIFRRISEQNGSAFKRALIYMVTKGASEKDLSEQRADSLSIDPQLNSLSTSFQTQFTMRVERSEDVSHAQPSTPSARSQARQGAIVSNASIRAHSPSRQPTPVQHGTPSRSSRQGSARHSDDSQDHEYAAAASGPPPVYIYQHVRNLAGIVKTLLGPCTDSTPALSLGHQADAYLQAHGLSGTLEEFIEKLAPKGMPIKEIKYLWCLCGPSDRIQSLEIYHVMLLPMCFALRSSENGPARLLSKARKVSTTKVRFPWRSSAGRKSVKRTPAEKAVRAEKRQERRVTVHQALSAAHAHIREEAEKLHAELGGHNVDWYIQQLMQDARSSRAKRAPNRWNAYLSAELKRFNAALPSGQTAYKSNNLPPEIKAKWDAMSPEERITITDPLLKNLQDQRETKQLAVQNVPINAFHDVRSNLASVQEQLEALHARTGTEILMIAVRSSNDHYNRPHVFFMSDRLSDFFTVVLRTQLADVAMQMESYCLSGIQGLVSRSRDQVAELKARINKMIYDKLRAAAEVEVPRMYYTNFEKKITEKHAVVIEGWPLGKFCSPSDLRSRTELEVLYKAWETGETRFRKMSRAEYETWDDSRFRAALENGHDNDELPVPVTAVSLRAPNGTSIEDLSTVHSSPSPITVSADSNTFANEAGGARVVPDGVPTHSQALLGSPAVTSTVVTSTAVTSTASTTRKRPANAAANSSNKRRKQGPFQDFVNVVSGVGGELVAVTKKPRATRKDKGVPRKKKAKGPANDENGMPSSGNAPANIVPAHALPSATAVTMNSALSSGDTHVISTAAVYASPSAMATTNTTPVSTM</sequence>
<gene>
    <name evidence="2" type="ORF">SCP_1701580</name>
</gene>
<evidence type="ECO:0000313" key="2">
    <source>
        <dbReference type="EMBL" id="GBE89833.1"/>
    </source>
</evidence>
<feature type="compositionally biased region" description="Polar residues" evidence="1">
    <location>
        <begin position="194"/>
        <end position="242"/>
    </location>
</feature>
<dbReference type="OrthoDB" id="2757513at2759"/>
<reference evidence="2 3" key="1">
    <citation type="journal article" date="2018" name="Sci. Rep.">
        <title>Genome sequence of the cauliflower mushroom Sparassis crispa (Hanabiratake) and its association with beneficial usage.</title>
        <authorList>
            <person name="Kiyama R."/>
            <person name="Furutani Y."/>
            <person name="Kawaguchi K."/>
            <person name="Nakanishi T."/>
        </authorList>
    </citation>
    <scope>NUCLEOTIDE SEQUENCE [LARGE SCALE GENOMIC DNA]</scope>
</reference>
<comment type="caution">
    <text evidence="2">The sequence shown here is derived from an EMBL/GenBank/DDBJ whole genome shotgun (WGS) entry which is preliminary data.</text>
</comment>
<keyword evidence="3" id="KW-1185">Reference proteome</keyword>
<organism evidence="2 3">
    <name type="scientific">Sparassis crispa</name>
    <dbReference type="NCBI Taxonomy" id="139825"/>
    <lineage>
        <taxon>Eukaryota</taxon>
        <taxon>Fungi</taxon>
        <taxon>Dikarya</taxon>
        <taxon>Basidiomycota</taxon>
        <taxon>Agaricomycotina</taxon>
        <taxon>Agaricomycetes</taxon>
        <taxon>Polyporales</taxon>
        <taxon>Sparassidaceae</taxon>
        <taxon>Sparassis</taxon>
    </lineage>
</organism>
<proteinExistence type="predicted"/>
<feature type="region of interest" description="Disordered" evidence="1">
    <location>
        <begin position="803"/>
        <end position="832"/>
    </location>
</feature>
<evidence type="ECO:0000313" key="3">
    <source>
        <dbReference type="Proteomes" id="UP000287166"/>
    </source>
</evidence>
<dbReference type="AlphaFoldDB" id="A0A401H621"/>
<protein>
    <submittedName>
        <fullName evidence="2">Uncharacterized protein</fullName>
    </submittedName>
</protein>
<feature type="region of interest" description="Disordered" evidence="1">
    <location>
        <begin position="850"/>
        <end position="884"/>
    </location>
</feature>
<dbReference type="STRING" id="139825.A0A401H621"/>
<name>A0A401H621_9APHY</name>